<dbReference type="NCBIfam" id="NF047843">
    <property type="entry name" value="MST_Rv0443"/>
    <property type="match status" value="1"/>
</dbReference>
<name>A0A916T0M3_9MICO</name>
<dbReference type="InterPro" id="IPR024775">
    <property type="entry name" value="DinB-like"/>
</dbReference>
<keyword evidence="3" id="KW-1185">Reference proteome</keyword>
<feature type="domain" description="DinB-like" evidence="1">
    <location>
        <begin position="18"/>
        <end position="166"/>
    </location>
</feature>
<dbReference type="SUPFAM" id="SSF109854">
    <property type="entry name" value="DinB/YfiT-like putative metalloenzymes"/>
    <property type="match status" value="1"/>
</dbReference>
<sequence>MDGMAETADVTTEILTDAFTRVREGLPQQLDGLTAEQVLWRPGPDANPIGWLAWHLARVQDDHLAGVGDVEQAWTRGWSQRFGLPYDDMTIGYGQTSDEVGRFSVTDTDLLVGYYSDVHDLTLKVLQTLRTPADYERIVDERWDPPVTAAVRITSVIGDITQHLGQLSYVRGLLDKH</sequence>
<protein>
    <recommendedName>
        <fullName evidence="1">DinB-like domain-containing protein</fullName>
    </recommendedName>
</protein>
<dbReference type="Gene3D" id="1.20.120.450">
    <property type="entry name" value="dinb family like domain"/>
    <property type="match status" value="1"/>
</dbReference>
<evidence type="ECO:0000259" key="1">
    <source>
        <dbReference type="Pfam" id="PF12867"/>
    </source>
</evidence>
<dbReference type="Proteomes" id="UP000636793">
    <property type="component" value="Unassembled WGS sequence"/>
</dbReference>
<evidence type="ECO:0000313" key="2">
    <source>
        <dbReference type="EMBL" id="GGB25146.1"/>
    </source>
</evidence>
<comment type="caution">
    <text evidence="2">The sequence shown here is derived from an EMBL/GenBank/DDBJ whole genome shotgun (WGS) entry which is preliminary data.</text>
</comment>
<dbReference type="EMBL" id="BMHI01000002">
    <property type="protein sequence ID" value="GGB25146.1"/>
    <property type="molecule type" value="Genomic_DNA"/>
</dbReference>
<dbReference type="InterPro" id="IPR034660">
    <property type="entry name" value="DinB/YfiT-like"/>
</dbReference>
<reference evidence="2" key="1">
    <citation type="journal article" date="2014" name="Int. J. Syst. Evol. Microbiol.">
        <title>Complete genome sequence of Corynebacterium casei LMG S-19264T (=DSM 44701T), isolated from a smear-ripened cheese.</title>
        <authorList>
            <consortium name="US DOE Joint Genome Institute (JGI-PGF)"/>
            <person name="Walter F."/>
            <person name="Albersmeier A."/>
            <person name="Kalinowski J."/>
            <person name="Ruckert C."/>
        </authorList>
    </citation>
    <scope>NUCLEOTIDE SEQUENCE</scope>
    <source>
        <strain evidence="2">CGMCC 1.15085</strain>
    </source>
</reference>
<proteinExistence type="predicted"/>
<gene>
    <name evidence="2" type="ORF">GCM10011492_13960</name>
</gene>
<organism evidence="2 3">
    <name type="scientific">Flexivirga endophytica</name>
    <dbReference type="NCBI Taxonomy" id="1849103"/>
    <lineage>
        <taxon>Bacteria</taxon>
        <taxon>Bacillati</taxon>
        <taxon>Actinomycetota</taxon>
        <taxon>Actinomycetes</taxon>
        <taxon>Micrococcales</taxon>
        <taxon>Dermacoccaceae</taxon>
        <taxon>Flexivirga</taxon>
    </lineage>
</organism>
<accession>A0A916T0M3</accession>
<dbReference type="Pfam" id="PF12867">
    <property type="entry name" value="DinB_2"/>
    <property type="match status" value="1"/>
</dbReference>
<dbReference type="AlphaFoldDB" id="A0A916T0M3"/>
<reference evidence="2" key="2">
    <citation type="submission" date="2020-09" db="EMBL/GenBank/DDBJ databases">
        <authorList>
            <person name="Sun Q."/>
            <person name="Zhou Y."/>
        </authorList>
    </citation>
    <scope>NUCLEOTIDE SEQUENCE</scope>
    <source>
        <strain evidence="2">CGMCC 1.15085</strain>
    </source>
</reference>
<evidence type="ECO:0000313" key="3">
    <source>
        <dbReference type="Proteomes" id="UP000636793"/>
    </source>
</evidence>